<accession>A0A011VYP1</accession>
<dbReference type="SUPFAM" id="SSF53474">
    <property type="entry name" value="alpha/beta-Hydrolases"/>
    <property type="match status" value="1"/>
</dbReference>
<dbReference type="InterPro" id="IPR036439">
    <property type="entry name" value="Dockerin_dom_sf"/>
</dbReference>
<feature type="chain" id="PRO_5038814276" evidence="2">
    <location>
        <begin position="22"/>
        <end position="545"/>
    </location>
</feature>
<dbReference type="PATRIC" id="fig|1341156.4.peg.682"/>
<evidence type="ECO:0000256" key="2">
    <source>
        <dbReference type="SAM" id="SignalP"/>
    </source>
</evidence>
<dbReference type="InterPro" id="IPR050583">
    <property type="entry name" value="Mycobacterial_A85_antigen"/>
</dbReference>
<keyword evidence="2" id="KW-0732">Signal</keyword>
<sequence>MSSSKKIGKKFLSVLSSAALAASCLALVPTAPALAVEAAGESSYIFHDTFESGTDNWSARGSCNAAVSSNATYKGSKALYLSGRTAAWNGGQKSLSTTTFVPGRSYAFSACFANLTGSDPTEFKLTLQYSLNGTASYDKIAQTFANRGEFVQLYNAEYTIPAGASDLVLVVETTEETCDFYVDEIIAAPAGTKIDGPTSKVVISKGPRRGDIDLDGDITVLDLIELKRGMIRGFINKTAETNADIDQSGVIDEDDVSALQSYLVGAITEFPVVNNHLSMKDFTDKVKNTIVEKEPDSANRSKNGVTYGQIQKKSYYSTTCNRQKDVNILLPPNYDPNKQYPVMYIMHGYYEGIDRMLTKGNAEMHTREMIGNAIAEGAAKEMICVFPDVFSSPTLRACTGMDETNNQAYDNFINDLTKDLMPYMEKNYSILTGKDNTAITGFSMGGRESLLIGMKRPDLFGYIGAICPAPGVTGSFNWSSDNQPYFLMITGGSDDTVVYDNPKNYHNNFDKNGVPHIWHYVNGGYHGDNCIRAHLYNFFRIAFQN</sequence>
<evidence type="ECO:0000259" key="3">
    <source>
        <dbReference type="PROSITE" id="PS51766"/>
    </source>
</evidence>
<dbReference type="PROSITE" id="PS00018">
    <property type="entry name" value="EF_HAND_1"/>
    <property type="match status" value="1"/>
</dbReference>
<evidence type="ECO:0000313" key="4">
    <source>
        <dbReference type="EMBL" id="EXM40451.1"/>
    </source>
</evidence>
<dbReference type="Proteomes" id="UP000021369">
    <property type="component" value="Unassembled WGS sequence"/>
</dbReference>
<dbReference type="InterPro" id="IPR003305">
    <property type="entry name" value="CenC_carb-bd"/>
</dbReference>
<feature type="signal peptide" evidence="2">
    <location>
        <begin position="1"/>
        <end position="21"/>
    </location>
</feature>
<reference evidence="4 5" key="1">
    <citation type="submission" date="2013-06" db="EMBL/GenBank/DDBJ databases">
        <title>Rumen cellulosomics: divergent fiber-degrading strategies revealed by comparative genome-wide analysis of six Ruminococcal strains.</title>
        <authorList>
            <person name="Dassa B."/>
            <person name="Borovok I."/>
            <person name="Lamed R."/>
            <person name="Flint H."/>
            <person name="Yeoman C.J."/>
            <person name="White B."/>
            <person name="Bayer E.A."/>
        </authorList>
    </citation>
    <scope>NUCLEOTIDE SEQUENCE [LARGE SCALE GENOMIC DNA]</scope>
    <source>
        <strain evidence="4 5">SY3</strain>
    </source>
</reference>
<dbReference type="InterPro" id="IPR008979">
    <property type="entry name" value="Galactose-bd-like_sf"/>
</dbReference>
<dbReference type="Pfam" id="PF02018">
    <property type="entry name" value="CBM_4_9"/>
    <property type="match status" value="1"/>
</dbReference>
<dbReference type="SUPFAM" id="SSF63446">
    <property type="entry name" value="Type I dockerin domain"/>
    <property type="match status" value="1"/>
</dbReference>
<dbReference type="Gene3D" id="1.10.1330.10">
    <property type="entry name" value="Dockerin domain"/>
    <property type="match status" value="1"/>
</dbReference>
<dbReference type="InterPro" id="IPR016134">
    <property type="entry name" value="Dockerin_dom"/>
</dbReference>
<dbReference type="Pfam" id="PF00756">
    <property type="entry name" value="Esterase"/>
    <property type="match status" value="1"/>
</dbReference>
<feature type="domain" description="Dockerin" evidence="3">
    <location>
        <begin position="205"/>
        <end position="272"/>
    </location>
</feature>
<dbReference type="InterPro" id="IPR002105">
    <property type="entry name" value="Dockerin_1_rpt"/>
</dbReference>
<dbReference type="Gene3D" id="3.40.50.1820">
    <property type="entry name" value="alpha/beta hydrolase"/>
    <property type="match status" value="1"/>
</dbReference>
<dbReference type="PROSITE" id="PS51766">
    <property type="entry name" value="DOCKERIN"/>
    <property type="match status" value="1"/>
</dbReference>
<keyword evidence="1 4" id="KW-0378">Hydrolase</keyword>
<dbReference type="PROSITE" id="PS51257">
    <property type="entry name" value="PROKAR_LIPOPROTEIN"/>
    <property type="match status" value="1"/>
</dbReference>
<evidence type="ECO:0000313" key="5">
    <source>
        <dbReference type="Proteomes" id="UP000021369"/>
    </source>
</evidence>
<dbReference type="Pfam" id="PF00404">
    <property type="entry name" value="Dockerin_1"/>
    <property type="match status" value="1"/>
</dbReference>
<dbReference type="InterPro" id="IPR018247">
    <property type="entry name" value="EF_Hand_1_Ca_BS"/>
</dbReference>
<dbReference type="RefSeq" id="WP_242836073.1">
    <property type="nucleotide sequence ID" value="NZ_JEOB01000001.1"/>
</dbReference>
<dbReference type="InterPro" id="IPR000801">
    <property type="entry name" value="Esterase-like"/>
</dbReference>
<dbReference type="PANTHER" id="PTHR48098">
    <property type="entry name" value="ENTEROCHELIN ESTERASE-RELATED"/>
    <property type="match status" value="1"/>
</dbReference>
<dbReference type="EMBL" id="JEOB01000001">
    <property type="protein sequence ID" value="EXM40451.1"/>
    <property type="molecule type" value="Genomic_DNA"/>
</dbReference>
<dbReference type="SUPFAM" id="SSF49785">
    <property type="entry name" value="Galactose-binding domain-like"/>
    <property type="match status" value="1"/>
</dbReference>
<keyword evidence="5" id="KW-1185">Reference proteome</keyword>
<comment type="caution">
    <text evidence="4">The sequence shown here is derived from an EMBL/GenBank/DDBJ whole genome shotgun (WGS) entry which is preliminary data.</text>
</comment>
<gene>
    <name evidence="4" type="ORF">RASY3_00725</name>
</gene>
<dbReference type="GO" id="GO:0000272">
    <property type="term" value="P:polysaccharide catabolic process"/>
    <property type="evidence" value="ECO:0007669"/>
    <property type="project" value="InterPro"/>
</dbReference>
<dbReference type="CDD" id="cd14256">
    <property type="entry name" value="Dockerin_I"/>
    <property type="match status" value="1"/>
</dbReference>
<evidence type="ECO:0000256" key="1">
    <source>
        <dbReference type="ARBA" id="ARBA00022801"/>
    </source>
</evidence>
<dbReference type="InterPro" id="IPR029058">
    <property type="entry name" value="AB_hydrolase_fold"/>
</dbReference>
<protein>
    <submittedName>
        <fullName evidence="4">Glycoside hydrolase family 43</fullName>
    </submittedName>
</protein>
<organism evidence="4 5">
    <name type="scientific">Ruminococcus albus SY3</name>
    <dbReference type="NCBI Taxonomy" id="1341156"/>
    <lineage>
        <taxon>Bacteria</taxon>
        <taxon>Bacillati</taxon>
        <taxon>Bacillota</taxon>
        <taxon>Clostridia</taxon>
        <taxon>Eubacteriales</taxon>
        <taxon>Oscillospiraceae</taxon>
        <taxon>Ruminococcus</taxon>
    </lineage>
</organism>
<proteinExistence type="predicted"/>
<dbReference type="AlphaFoldDB" id="A0A011VYP1"/>
<dbReference type="Gene3D" id="2.60.120.260">
    <property type="entry name" value="Galactose-binding domain-like"/>
    <property type="match status" value="1"/>
</dbReference>
<dbReference type="GO" id="GO:0004553">
    <property type="term" value="F:hydrolase activity, hydrolyzing O-glycosyl compounds"/>
    <property type="evidence" value="ECO:0007669"/>
    <property type="project" value="InterPro"/>
</dbReference>
<name>A0A011VYP1_RUMAL</name>